<sequence length="96" mass="10770">MKARRYGREMVRRGLASSYGVRSTIAAHSGDFELGRDLHLRGIDASECALITGLHGGLWRTLCPEIYNHQLFQEKIKEVGIDKASIAKRNVTDLPF</sequence>
<dbReference type="Proteomes" id="UP000219327">
    <property type="component" value="Unassembled WGS sequence"/>
</dbReference>
<evidence type="ECO:0000313" key="1">
    <source>
        <dbReference type="EMBL" id="PDH37776.1"/>
    </source>
</evidence>
<dbReference type="EMBL" id="NTKD01000044">
    <property type="protein sequence ID" value="PDH37776.1"/>
    <property type="molecule type" value="Genomic_DNA"/>
</dbReference>
<comment type="caution">
    <text evidence="1">The sequence shown here is derived from an EMBL/GenBank/DDBJ whole genome shotgun (WGS) entry which is preliminary data.</text>
</comment>
<gene>
    <name evidence="1" type="ORF">CNE99_07720</name>
</gene>
<name>A0A2A5WNR9_9GAMM</name>
<evidence type="ECO:0000313" key="2">
    <source>
        <dbReference type="Proteomes" id="UP000219327"/>
    </source>
</evidence>
<protein>
    <submittedName>
        <fullName evidence="1">Uncharacterized protein</fullName>
    </submittedName>
</protein>
<dbReference type="AlphaFoldDB" id="A0A2A5WNR9"/>
<accession>A0A2A5WNR9</accession>
<reference evidence="1 2" key="1">
    <citation type="submission" date="2017-08" db="EMBL/GenBank/DDBJ databases">
        <title>Fine stratification of microbial communities through a metagenomic profile of the photic zone.</title>
        <authorList>
            <person name="Haro-Moreno J.M."/>
            <person name="Lopez-Perez M."/>
            <person name="De La Torre J."/>
            <person name="Picazo A."/>
            <person name="Camacho A."/>
            <person name="Rodriguez-Valera F."/>
        </authorList>
    </citation>
    <scope>NUCLEOTIDE SEQUENCE [LARGE SCALE GENOMIC DNA]</scope>
    <source>
        <strain evidence="1">MED-G24</strain>
    </source>
</reference>
<proteinExistence type="predicted"/>
<organism evidence="1 2">
    <name type="scientific">OM182 bacterium MED-G24</name>
    <dbReference type="NCBI Taxonomy" id="1986255"/>
    <lineage>
        <taxon>Bacteria</taxon>
        <taxon>Pseudomonadati</taxon>
        <taxon>Pseudomonadota</taxon>
        <taxon>Gammaproteobacteria</taxon>
        <taxon>OMG group</taxon>
        <taxon>OM182 clade</taxon>
    </lineage>
</organism>